<dbReference type="AlphaFoldDB" id="A0A1L8CN48"/>
<evidence type="ECO:0000256" key="14">
    <source>
        <dbReference type="ARBA" id="ARBA00038058"/>
    </source>
</evidence>
<evidence type="ECO:0000313" key="18">
    <source>
        <dbReference type="EMBL" id="GAV20340.1"/>
    </source>
</evidence>
<dbReference type="Proteomes" id="UP000231632">
    <property type="component" value="Unassembled WGS sequence"/>
</dbReference>
<keyword evidence="13" id="KW-0413">Isomerase</keyword>
<keyword evidence="9" id="KW-0408">Iron</keyword>
<evidence type="ECO:0000256" key="7">
    <source>
        <dbReference type="ARBA" id="ARBA00022806"/>
    </source>
</evidence>
<comment type="similarity">
    <text evidence="14">Belongs to the helicase family. DinG subfamily.</text>
</comment>
<keyword evidence="6 18" id="KW-0378">Hydrolase</keyword>
<dbReference type="EC" id="5.6.2.3" evidence="15"/>
<accession>A0A1L8CN48</accession>
<keyword evidence="7 18" id="KW-0347">Helicase</keyword>
<dbReference type="InterPro" id="IPR006554">
    <property type="entry name" value="Helicase-like_DEXD_c2"/>
</dbReference>
<evidence type="ECO:0000256" key="4">
    <source>
        <dbReference type="ARBA" id="ARBA00022741"/>
    </source>
</evidence>
<dbReference type="STRING" id="1921010.MMIC_P1305"/>
<evidence type="ECO:0000256" key="11">
    <source>
        <dbReference type="ARBA" id="ARBA00023125"/>
    </source>
</evidence>
<dbReference type="InterPro" id="IPR010614">
    <property type="entry name" value="RAD3-like_helicase_DEAD"/>
</dbReference>
<dbReference type="Pfam" id="PF00270">
    <property type="entry name" value="DEAD"/>
    <property type="match status" value="1"/>
</dbReference>
<dbReference type="InterPro" id="IPR011545">
    <property type="entry name" value="DEAD/DEAH_box_helicase_dom"/>
</dbReference>
<dbReference type="GO" id="GO:0046872">
    <property type="term" value="F:metal ion binding"/>
    <property type="evidence" value="ECO:0007669"/>
    <property type="project" value="UniProtKB-KW"/>
</dbReference>
<dbReference type="Pfam" id="PF13307">
    <property type="entry name" value="Helicase_C_2"/>
    <property type="match status" value="1"/>
</dbReference>
<comment type="cofactor">
    <cofactor evidence="1">
        <name>[4Fe-4S] cluster</name>
        <dbReference type="ChEBI" id="CHEBI:49883"/>
    </cofactor>
</comment>
<evidence type="ECO:0000256" key="15">
    <source>
        <dbReference type="ARBA" id="ARBA00044969"/>
    </source>
</evidence>
<dbReference type="Gene3D" id="3.40.50.300">
    <property type="entry name" value="P-loop containing nucleotide triphosphate hydrolases"/>
    <property type="match status" value="2"/>
</dbReference>
<evidence type="ECO:0000256" key="10">
    <source>
        <dbReference type="ARBA" id="ARBA00023014"/>
    </source>
</evidence>
<dbReference type="InterPro" id="IPR014013">
    <property type="entry name" value="Helic_SF1/SF2_ATP-bd_DinG/Rad3"/>
</dbReference>
<dbReference type="SMART" id="SM00491">
    <property type="entry name" value="HELICc2"/>
    <property type="match status" value="1"/>
</dbReference>
<keyword evidence="19" id="KW-1185">Reference proteome</keyword>
<keyword evidence="4" id="KW-0547">Nucleotide-binding</keyword>
<protein>
    <recommendedName>
        <fullName evidence="15">DNA 5'-3' helicase</fullName>
        <ecNumber evidence="15">5.6.2.3</ecNumber>
    </recommendedName>
</protein>
<dbReference type="GO" id="GO:0051539">
    <property type="term" value="F:4 iron, 4 sulfur cluster binding"/>
    <property type="evidence" value="ECO:0007669"/>
    <property type="project" value="UniProtKB-KW"/>
</dbReference>
<evidence type="ECO:0000313" key="19">
    <source>
        <dbReference type="Proteomes" id="UP000231632"/>
    </source>
</evidence>
<evidence type="ECO:0000256" key="16">
    <source>
        <dbReference type="ARBA" id="ARBA00048954"/>
    </source>
</evidence>
<gene>
    <name evidence="18" type="ORF">MMIC_P1305</name>
</gene>
<dbReference type="Pfam" id="PF06733">
    <property type="entry name" value="DEAD_2"/>
    <property type="match status" value="1"/>
</dbReference>
<evidence type="ECO:0000256" key="6">
    <source>
        <dbReference type="ARBA" id="ARBA00022801"/>
    </source>
</evidence>
<dbReference type="InterPro" id="IPR045028">
    <property type="entry name" value="DinG/Rad3-like"/>
</dbReference>
<dbReference type="PROSITE" id="PS51193">
    <property type="entry name" value="HELICASE_ATP_BIND_2"/>
    <property type="match status" value="1"/>
</dbReference>
<evidence type="ECO:0000256" key="8">
    <source>
        <dbReference type="ARBA" id="ARBA00022840"/>
    </source>
</evidence>
<feature type="domain" description="Helicase ATP-binding" evidence="17">
    <location>
        <begin position="17"/>
        <end position="277"/>
    </location>
</feature>
<dbReference type="EMBL" id="BDFD01000009">
    <property type="protein sequence ID" value="GAV20340.1"/>
    <property type="molecule type" value="Genomic_DNA"/>
</dbReference>
<reference evidence="18 19" key="1">
    <citation type="journal article" date="2017" name="Arch. Microbiol.">
        <title>Mariprofundus micogutta sp. nov., a novel iron-oxidizing zetaproteobacterium isolated from a deep-sea hydrothermal field at the Bayonnaise knoll of the Izu-Ogasawara arc, and a description of Mariprofundales ord. nov. and Zetaproteobacteria classis nov.</title>
        <authorList>
            <person name="Makita H."/>
            <person name="Tanaka E."/>
            <person name="Mitsunobu S."/>
            <person name="Miyazaki M."/>
            <person name="Nunoura T."/>
            <person name="Uematsu K."/>
            <person name="Takaki Y."/>
            <person name="Nishi S."/>
            <person name="Shimamura S."/>
            <person name="Takai K."/>
        </authorList>
    </citation>
    <scope>NUCLEOTIDE SEQUENCE [LARGE SCALE GENOMIC DNA]</scope>
    <source>
        <strain evidence="18 19">ET2</strain>
    </source>
</reference>
<keyword evidence="3" id="KW-0479">Metal-binding</keyword>
<keyword evidence="12" id="KW-0234">DNA repair</keyword>
<evidence type="ECO:0000256" key="2">
    <source>
        <dbReference type="ARBA" id="ARBA00022485"/>
    </source>
</evidence>
<dbReference type="InterPro" id="IPR006555">
    <property type="entry name" value="ATP-dep_Helicase_C"/>
</dbReference>
<dbReference type="GO" id="GO:0016887">
    <property type="term" value="F:ATP hydrolysis activity"/>
    <property type="evidence" value="ECO:0007669"/>
    <property type="project" value="RHEA"/>
</dbReference>
<dbReference type="GO" id="GO:0003677">
    <property type="term" value="F:DNA binding"/>
    <property type="evidence" value="ECO:0007669"/>
    <property type="project" value="UniProtKB-KW"/>
</dbReference>
<evidence type="ECO:0000256" key="9">
    <source>
        <dbReference type="ARBA" id="ARBA00023004"/>
    </source>
</evidence>
<dbReference type="SUPFAM" id="SSF52540">
    <property type="entry name" value="P-loop containing nucleoside triphosphate hydrolases"/>
    <property type="match status" value="1"/>
</dbReference>
<keyword evidence="5" id="KW-0227">DNA damage</keyword>
<dbReference type="InterPro" id="IPR027417">
    <property type="entry name" value="P-loop_NTPase"/>
</dbReference>
<name>A0A1L8CN48_9PROT</name>
<keyword evidence="8" id="KW-0067">ATP-binding</keyword>
<comment type="caution">
    <text evidence="18">The sequence shown here is derived from an EMBL/GenBank/DDBJ whole genome shotgun (WGS) entry which is preliminary data.</text>
</comment>
<comment type="catalytic activity">
    <reaction evidence="16">
        <text>ATP + H2O = ADP + phosphate + H(+)</text>
        <dbReference type="Rhea" id="RHEA:13065"/>
        <dbReference type="ChEBI" id="CHEBI:15377"/>
        <dbReference type="ChEBI" id="CHEBI:15378"/>
        <dbReference type="ChEBI" id="CHEBI:30616"/>
        <dbReference type="ChEBI" id="CHEBI:43474"/>
        <dbReference type="ChEBI" id="CHEBI:456216"/>
        <dbReference type="EC" id="5.6.2.3"/>
    </reaction>
</comment>
<evidence type="ECO:0000256" key="12">
    <source>
        <dbReference type="ARBA" id="ARBA00023204"/>
    </source>
</evidence>
<dbReference type="GO" id="GO:0005524">
    <property type="term" value="F:ATP binding"/>
    <property type="evidence" value="ECO:0007669"/>
    <property type="project" value="UniProtKB-KW"/>
</dbReference>
<sequence length="620" mass="69009">MKNIASQVRRDFAADSALATGLAGYARREEQINLAEEIGTAFEQKSVLLAEAETGTGKTLAYLVPALRSYEKILISTHTKALQDQLVHRDLPSVQKALGIGRKVALLKGRSNYLCPQRLQRSITSPELESRTQKNMLKVLKWSESTTDGDLSGLDFDVFAKGIGQMVTATADQCLGVKCGEYDVCPLMKARQRAQSADIVVTNHSLLLADAALKSGEYGEILPMFDAYVLDEAHSLPELACQHFGIQLTRLKLIQWLNDMQALLDEMGDEPALKKDVVAAGRDVLDAWLKPGLDELKDAWHGMFDLAESRRERSEDMARIADRAGEILVEIRMVMQPADGFVGWSDGEGENKRYTVAPVETGPVLKQHLWDRPAAFVLLSATLRVSGSFEYARLRLGVDVADDSFHATPFDYSRQSMIYLPRHMPDSRSPQGVEALTDEMETLIRASQGRAFVLFTSWGMLNQVGPELARRLPWHVLIQGESGSRDAILETFRKDTHSVLCGTRSFWEGVDVPGEALSMVIIDKMPFAPPNDPLLKARIQRCEEKGGHGFRDIQLPEAIATLRQGAGRLIRSVDDRGVMALLDSRLYAKAYGREVVRNLPAAPIKDDLSEVRWFFEEQDQ</sequence>
<dbReference type="OrthoDB" id="9805194at2"/>
<dbReference type="SMART" id="SM00487">
    <property type="entry name" value="DEXDc"/>
    <property type="match status" value="1"/>
</dbReference>
<dbReference type="PANTHER" id="PTHR11472:SF34">
    <property type="entry name" value="REGULATOR OF TELOMERE ELONGATION HELICASE 1"/>
    <property type="match status" value="1"/>
</dbReference>
<organism evidence="18 19">
    <name type="scientific">Mariprofundus micogutta</name>
    <dbReference type="NCBI Taxonomy" id="1921010"/>
    <lineage>
        <taxon>Bacteria</taxon>
        <taxon>Pseudomonadati</taxon>
        <taxon>Pseudomonadota</taxon>
        <taxon>Candidatius Mariprofundia</taxon>
        <taxon>Mariprofundales</taxon>
        <taxon>Mariprofundaceae</taxon>
        <taxon>Mariprofundus</taxon>
    </lineage>
</organism>
<dbReference type="InterPro" id="IPR014001">
    <property type="entry name" value="Helicase_ATP-bd"/>
</dbReference>
<dbReference type="RefSeq" id="WP_072659658.1">
    <property type="nucleotide sequence ID" value="NZ_BDFD01000009.1"/>
</dbReference>
<evidence type="ECO:0000256" key="5">
    <source>
        <dbReference type="ARBA" id="ARBA00022763"/>
    </source>
</evidence>
<dbReference type="PANTHER" id="PTHR11472">
    <property type="entry name" value="DNA REPAIR DEAD HELICASE RAD3/XP-D SUBFAMILY MEMBER"/>
    <property type="match status" value="1"/>
</dbReference>
<evidence type="ECO:0000256" key="1">
    <source>
        <dbReference type="ARBA" id="ARBA00001966"/>
    </source>
</evidence>
<evidence type="ECO:0000256" key="13">
    <source>
        <dbReference type="ARBA" id="ARBA00023235"/>
    </source>
</evidence>
<evidence type="ECO:0000256" key="3">
    <source>
        <dbReference type="ARBA" id="ARBA00022723"/>
    </source>
</evidence>
<dbReference type="GO" id="GO:0043139">
    <property type="term" value="F:5'-3' DNA helicase activity"/>
    <property type="evidence" value="ECO:0007669"/>
    <property type="project" value="UniProtKB-EC"/>
</dbReference>
<keyword evidence="11" id="KW-0238">DNA-binding</keyword>
<proteinExistence type="inferred from homology"/>
<keyword evidence="10" id="KW-0411">Iron-sulfur</keyword>
<dbReference type="SMART" id="SM00488">
    <property type="entry name" value="DEXDc2"/>
    <property type="match status" value="1"/>
</dbReference>
<keyword evidence="2" id="KW-0004">4Fe-4S</keyword>
<evidence type="ECO:0000259" key="17">
    <source>
        <dbReference type="PROSITE" id="PS51193"/>
    </source>
</evidence>
<dbReference type="GO" id="GO:0006281">
    <property type="term" value="P:DNA repair"/>
    <property type="evidence" value="ECO:0007669"/>
    <property type="project" value="UniProtKB-KW"/>
</dbReference>